<reference evidence="4" key="2">
    <citation type="submission" date="2015-01" db="EMBL/GenBank/DDBJ databases">
        <title>Evolutionary Origins and Diversification of the Mycorrhizal Mutualists.</title>
        <authorList>
            <consortium name="DOE Joint Genome Institute"/>
            <consortium name="Mycorrhizal Genomics Consortium"/>
            <person name="Kohler A."/>
            <person name="Kuo A."/>
            <person name="Nagy L.G."/>
            <person name="Floudas D."/>
            <person name="Copeland A."/>
            <person name="Barry K.W."/>
            <person name="Cichocki N."/>
            <person name="Veneault-Fourrey C."/>
            <person name="LaButti K."/>
            <person name="Lindquist E.A."/>
            <person name="Lipzen A."/>
            <person name="Lundell T."/>
            <person name="Morin E."/>
            <person name="Murat C."/>
            <person name="Riley R."/>
            <person name="Ohm R."/>
            <person name="Sun H."/>
            <person name="Tunlid A."/>
            <person name="Henrissat B."/>
            <person name="Grigoriev I.V."/>
            <person name="Hibbett D.S."/>
            <person name="Martin F."/>
        </authorList>
    </citation>
    <scope>NUCLEOTIDE SEQUENCE [LARGE SCALE GENOMIC DNA]</scope>
    <source>
        <strain evidence="4">UH-Slu-Lm8-n1</strain>
    </source>
</reference>
<dbReference type="STRING" id="930992.A0A0D0BR71"/>
<dbReference type="InParanoid" id="A0A0D0BR71"/>
<feature type="region of interest" description="Disordered" evidence="2">
    <location>
        <begin position="1"/>
        <end position="43"/>
    </location>
</feature>
<dbReference type="OrthoDB" id="2442602at2759"/>
<sequence length="173" mass="19430">MDKSPLLPRPIHIDSSKPHKGQRAGDKVPVDDTNKNRTPAVPRGRYKEKFQGLRETFDQVVGLQEELERDLELALARMRKLQAENDLLLDAINLTVPATPSLMHLTRPSPTLYSHLGAPSAAPPPPHHMNGHSVPHANGRYRPLEPHEITTAEWDRDRDYRDIPPEATANGRS</sequence>
<evidence type="ECO:0000256" key="1">
    <source>
        <dbReference type="SAM" id="Coils"/>
    </source>
</evidence>
<keyword evidence="1" id="KW-0175">Coiled coil</keyword>
<dbReference type="Proteomes" id="UP000054485">
    <property type="component" value="Unassembled WGS sequence"/>
</dbReference>
<evidence type="ECO:0000313" key="3">
    <source>
        <dbReference type="EMBL" id="KIK45513.1"/>
    </source>
</evidence>
<reference evidence="3 4" key="1">
    <citation type="submission" date="2014-04" db="EMBL/GenBank/DDBJ databases">
        <authorList>
            <consortium name="DOE Joint Genome Institute"/>
            <person name="Kuo A."/>
            <person name="Ruytinx J."/>
            <person name="Rineau F."/>
            <person name="Colpaert J."/>
            <person name="Kohler A."/>
            <person name="Nagy L.G."/>
            <person name="Floudas D."/>
            <person name="Copeland A."/>
            <person name="Barry K.W."/>
            <person name="Cichocki N."/>
            <person name="Veneault-Fourrey C."/>
            <person name="LaButti K."/>
            <person name="Lindquist E.A."/>
            <person name="Lipzen A."/>
            <person name="Lundell T."/>
            <person name="Morin E."/>
            <person name="Murat C."/>
            <person name="Sun H."/>
            <person name="Tunlid A."/>
            <person name="Henrissat B."/>
            <person name="Grigoriev I.V."/>
            <person name="Hibbett D.S."/>
            <person name="Martin F."/>
            <person name="Nordberg H.P."/>
            <person name="Cantor M.N."/>
            <person name="Hua S.X."/>
        </authorList>
    </citation>
    <scope>NUCLEOTIDE SEQUENCE [LARGE SCALE GENOMIC DNA]</scope>
    <source>
        <strain evidence="3 4">UH-Slu-Lm8-n1</strain>
    </source>
</reference>
<gene>
    <name evidence="3" type="ORF">CY34DRAFT_801433</name>
</gene>
<dbReference type="EMBL" id="KN835171">
    <property type="protein sequence ID" value="KIK45513.1"/>
    <property type="molecule type" value="Genomic_DNA"/>
</dbReference>
<evidence type="ECO:0000256" key="2">
    <source>
        <dbReference type="SAM" id="MobiDB-lite"/>
    </source>
</evidence>
<feature type="coiled-coil region" evidence="1">
    <location>
        <begin position="64"/>
        <end position="91"/>
    </location>
</feature>
<proteinExistence type="predicted"/>
<protein>
    <submittedName>
        <fullName evidence="3">Uncharacterized protein</fullName>
    </submittedName>
</protein>
<evidence type="ECO:0000313" key="4">
    <source>
        <dbReference type="Proteomes" id="UP000054485"/>
    </source>
</evidence>
<name>A0A0D0BR71_9AGAM</name>
<feature type="region of interest" description="Disordered" evidence="2">
    <location>
        <begin position="118"/>
        <end position="173"/>
    </location>
</feature>
<dbReference type="AlphaFoldDB" id="A0A0D0BR71"/>
<organism evidence="3 4">
    <name type="scientific">Suillus luteus UH-Slu-Lm8-n1</name>
    <dbReference type="NCBI Taxonomy" id="930992"/>
    <lineage>
        <taxon>Eukaryota</taxon>
        <taxon>Fungi</taxon>
        <taxon>Dikarya</taxon>
        <taxon>Basidiomycota</taxon>
        <taxon>Agaricomycotina</taxon>
        <taxon>Agaricomycetes</taxon>
        <taxon>Agaricomycetidae</taxon>
        <taxon>Boletales</taxon>
        <taxon>Suillineae</taxon>
        <taxon>Suillaceae</taxon>
        <taxon>Suillus</taxon>
    </lineage>
</organism>
<feature type="compositionally biased region" description="Basic and acidic residues" evidence="2">
    <location>
        <begin position="142"/>
        <end position="164"/>
    </location>
</feature>
<keyword evidence="4" id="KW-1185">Reference proteome</keyword>
<accession>A0A0D0BR71</accession>
<dbReference type="HOGENOM" id="CLU_126691_0_0_1"/>
<feature type="compositionally biased region" description="Basic and acidic residues" evidence="2">
    <location>
        <begin position="11"/>
        <end position="35"/>
    </location>
</feature>